<accession>A0ABS1WCJ9</accession>
<protein>
    <recommendedName>
        <fullName evidence="4">Glycine-rich protein</fullName>
    </recommendedName>
</protein>
<keyword evidence="1" id="KW-0732">Signal</keyword>
<feature type="chain" id="PRO_5045326505" description="Glycine-rich protein" evidence="1">
    <location>
        <begin position="27"/>
        <end position="96"/>
    </location>
</feature>
<evidence type="ECO:0000313" key="2">
    <source>
        <dbReference type="EMBL" id="MBL7527081.1"/>
    </source>
</evidence>
<gene>
    <name evidence="2" type="ORF">I5282_10915</name>
</gene>
<name>A0ABS1WCJ9_9GAMM</name>
<evidence type="ECO:0008006" key="4">
    <source>
        <dbReference type="Google" id="ProtNLM"/>
    </source>
</evidence>
<sequence>MNSKVKKNALRTLVFALCVIASAAAAAYGGWHAVGWHGAVGGWNGVVWHNNGWNNIGRYGGAVVTGAPGVGYYAPMCQPVRLCNLDGECWTQQQCD</sequence>
<evidence type="ECO:0000313" key="3">
    <source>
        <dbReference type="Proteomes" id="UP000809910"/>
    </source>
</evidence>
<comment type="caution">
    <text evidence="2">The sequence shown here is derived from an EMBL/GenBank/DDBJ whole genome shotgun (WGS) entry which is preliminary data.</text>
</comment>
<keyword evidence="3" id="KW-1185">Reference proteome</keyword>
<dbReference type="RefSeq" id="WP_203107913.1">
    <property type="nucleotide sequence ID" value="NZ_JADOBG010000003.1"/>
</dbReference>
<dbReference type="EMBL" id="JADWVN010000021">
    <property type="protein sequence ID" value="MBL7527081.1"/>
    <property type="molecule type" value="Genomic_DNA"/>
</dbReference>
<feature type="signal peptide" evidence="1">
    <location>
        <begin position="1"/>
        <end position="26"/>
    </location>
</feature>
<reference evidence="2 3" key="1">
    <citation type="submission" date="2020-12" db="EMBL/GenBank/DDBJ databases">
        <title>WGS of Legionella: environmental sample.</title>
        <authorList>
            <person name="Cristino S."/>
            <person name="Girolamini L."/>
            <person name="Salaris S."/>
            <person name="Pascale M.R."/>
            <person name="Mazzotta M."/>
            <person name="Orsini M."/>
            <person name="Grottola A."/>
        </authorList>
    </citation>
    <scope>NUCLEOTIDE SEQUENCE [LARGE SCALE GENOMIC DNA]</scope>
    <source>
        <strain evidence="2 3">30cs62</strain>
    </source>
</reference>
<dbReference type="Proteomes" id="UP000809910">
    <property type="component" value="Unassembled WGS sequence"/>
</dbReference>
<evidence type="ECO:0000256" key="1">
    <source>
        <dbReference type="SAM" id="SignalP"/>
    </source>
</evidence>
<organism evidence="2 3">
    <name type="scientific">Legionella bononiensis</name>
    <dbReference type="NCBI Taxonomy" id="2793102"/>
    <lineage>
        <taxon>Bacteria</taxon>
        <taxon>Pseudomonadati</taxon>
        <taxon>Pseudomonadota</taxon>
        <taxon>Gammaproteobacteria</taxon>
        <taxon>Legionellales</taxon>
        <taxon>Legionellaceae</taxon>
        <taxon>Legionella</taxon>
    </lineage>
</organism>
<proteinExistence type="predicted"/>